<dbReference type="Gene3D" id="2.40.128.270">
    <property type="match status" value="1"/>
</dbReference>
<reference evidence="3 4" key="1">
    <citation type="submission" date="2020-02" db="EMBL/GenBank/DDBJ databases">
        <title>Genome sequence of Roseobacter ponti.</title>
        <authorList>
            <person name="Hollensteiner J."/>
            <person name="Schneider D."/>
            <person name="Poehlein A."/>
            <person name="Daniel R."/>
        </authorList>
    </citation>
    <scope>NUCLEOTIDE SEQUENCE [LARGE SCALE GENOMIC DNA]</scope>
    <source>
        <strain evidence="3 4">DSM 106830</strain>
    </source>
</reference>
<feature type="signal peptide" evidence="1">
    <location>
        <begin position="1"/>
        <end position="20"/>
    </location>
</feature>
<feature type="domain" description="DUF306" evidence="2">
    <location>
        <begin position="20"/>
        <end position="119"/>
    </location>
</feature>
<evidence type="ECO:0000313" key="3">
    <source>
        <dbReference type="EMBL" id="QJF51626.1"/>
    </source>
</evidence>
<dbReference type="Pfam" id="PF03724">
    <property type="entry name" value="META"/>
    <property type="match status" value="1"/>
</dbReference>
<dbReference type="RefSeq" id="WP_169640843.1">
    <property type="nucleotide sequence ID" value="NZ_CP048788.1"/>
</dbReference>
<dbReference type="EMBL" id="CP048788">
    <property type="protein sequence ID" value="QJF51626.1"/>
    <property type="molecule type" value="Genomic_DNA"/>
</dbReference>
<sequence>MKFNLPVFTAALLHATQVFAADWRIISINGAPAIGDPAISFLSDGSISGGTGCNRFSATGQTSGDRLIVSGPVATTRMGCDGDALLQQEAMIVALVESGASVTADVFADTLTLTDVNSTFVLKRTAAPAPHN</sequence>
<keyword evidence="1" id="KW-0732">Signal</keyword>
<name>A0A858SXM4_9RHOB</name>
<evidence type="ECO:0000256" key="1">
    <source>
        <dbReference type="SAM" id="SignalP"/>
    </source>
</evidence>
<evidence type="ECO:0000259" key="2">
    <source>
        <dbReference type="Pfam" id="PF03724"/>
    </source>
</evidence>
<dbReference type="InterPro" id="IPR053147">
    <property type="entry name" value="Hsp_HslJ-like"/>
</dbReference>
<dbReference type="Proteomes" id="UP000503308">
    <property type="component" value="Chromosome"/>
</dbReference>
<protein>
    <submittedName>
        <fullName evidence="3">META domain-containing protein</fullName>
    </submittedName>
</protein>
<dbReference type="KEGG" id="rpon:G3256_10870"/>
<keyword evidence="4" id="KW-1185">Reference proteome</keyword>
<feature type="chain" id="PRO_5032422818" evidence="1">
    <location>
        <begin position="21"/>
        <end position="132"/>
    </location>
</feature>
<proteinExistence type="predicted"/>
<dbReference type="InterPro" id="IPR005184">
    <property type="entry name" value="DUF306_Meta_HslJ"/>
</dbReference>
<dbReference type="PANTHER" id="PTHR35535:SF1">
    <property type="entry name" value="HEAT SHOCK PROTEIN HSLJ"/>
    <property type="match status" value="1"/>
</dbReference>
<organism evidence="3 4">
    <name type="scientific">Roseobacter ponti</name>
    <dbReference type="NCBI Taxonomy" id="1891787"/>
    <lineage>
        <taxon>Bacteria</taxon>
        <taxon>Pseudomonadati</taxon>
        <taxon>Pseudomonadota</taxon>
        <taxon>Alphaproteobacteria</taxon>
        <taxon>Rhodobacterales</taxon>
        <taxon>Roseobacteraceae</taxon>
        <taxon>Roseobacter</taxon>
    </lineage>
</organism>
<evidence type="ECO:0000313" key="4">
    <source>
        <dbReference type="Proteomes" id="UP000503308"/>
    </source>
</evidence>
<accession>A0A858SXM4</accession>
<dbReference type="PANTHER" id="PTHR35535">
    <property type="entry name" value="HEAT SHOCK PROTEIN HSLJ"/>
    <property type="match status" value="1"/>
</dbReference>
<dbReference type="InterPro" id="IPR038670">
    <property type="entry name" value="HslJ-like_sf"/>
</dbReference>
<gene>
    <name evidence="3" type="ORF">G3256_10870</name>
</gene>
<dbReference type="AlphaFoldDB" id="A0A858SXM4"/>